<dbReference type="GO" id="GO:0016829">
    <property type="term" value="F:lyase activity"/>
    <property type="evidence" value="ECO:0007669"/>
    <property type="project" value="InterPro"/>
</dbReference>
<dbReference type="EMBL" id="FXYE01000001">
    <property type="protein sequence ID" value="SMX35144.1"/>
    <property type="molecule type" value="Genomic_DNA"/>
</dbReference>
<dbReference type="PANTHER" id="PTHR16943:SF8">
    <property type="entry name" value="2-METHYLCITRATE DEHYDRATASE"/>
    <property type="match status" value="1"/>
</dbReference>
<protein>
    <submittedName>
        <fullName evidence="4">2-methylcitrate dehydratase</fullName>
    </submittedName>
</protein>
<dbReference type="PANTHER" id="PTHR16943">
    <property type="entry name" value="2-METHYLCITRATE DEHYDRATASE-RELATED"/>
    <property type="match status" value="1"/>
</dbReference>
<proteinExistence type="inferred from homology"/>
<dbReference type="Pfam" id="PF19305">
    <property type="entry name" value="MmgE_PrpD_C"/>
    <property type="match status" value="1"/>
</dbReference>
<dbReference type="InterPro" id="IPR042183">
    <property type="entry name" value="MmgE/PrpD_sf_1"/>
</dbReference>
<evidence type="ECO:0000256" key="1">
    <source>
        <dbReference type="ARBA" id="ARBA00006174"/>
    </source>
</evidence>
<dbReference type="Pfam" id="PF03972">
    <property type="entry name" value="MmgE_PrpD_N"/>
    <property type="match status" value="1"/>
</dbReference>
<dbReference type="Gene3D" id="3.30.1330.120">
    <property type="entry name" value="2-methylcitrate dehydratase PrpD"/>
    <property type="match status" value="1"/>
</dbReference>
<feature type="domain" description="MmgE/PrpD N-terminal" evidence="2">
    <location>
        <begin position="9"/>
        <end position="240"/>
    </location>
</feature>
<dbReference type="AlphaFoldDB" id="A0A238JYF1"/>
<keyword evidence="5" id="KW-1185">Reference proteome</keyword>
<dbReference type="RefSeq" id="WP_235823769.1">
    <property type="nucleotide sequence ID" value="NZ_FXYE01000001.1"/>
</dbReference>
<dbReference type="InterPro" id="IPR045336">
    <property type="entry name" value="MmgE_PrpD_N"/>
</dbReference>
<feature type="domain" description="MmgE/PrpD C-terminal" evidence="3">
    <location>
        <begin position="264"/>
        <end position="380"/>
    </location>
</feature>
<dbReference type="InterPro" id="IPR045337">
    <property type="entry name" value="MmgE_PrpD_C"/>
</dbReference>
<reference evidence="5" key="1">
    <citation type="submission" date="2017-05" db="EMBL/GenBank/DDBJ databases">
        <authorList>
            <person name="Rodrigo-Torres L."/>
            <person name="Arahal R. D."/>
            <person name="Lucena T."/>
        </authorList>
    </citation>
    <scope>NUCLEOTIDE SEQUENCE [LARGE SCALE GENOMIC DNA]</scope>
    <source>
        <strain evidence="5">CECT 8621</strain>
    </source>
</reference>
<dbReference type="InterPro" id="IPR005656">
    <property type="entry name" value="MmgE_PrpD"/>
</dbReference>
<gene>
    <name evidence="4" type="ORF">COL8621_01671</name>
</gene>
<organism evidence="4 5">
    <name type="scientific">Actibacterium lipolyticum</name>
    <dbReference type="NCBI Taxonomy" id="1524263"/>
    <lineage>
        <taxon>Bacteria</taxon>
        <taxon>Pseudomonadati</taxon>
        <taxon>Pseudomonadota</taxon>
        <taxon>Alphaproteobacteria</taxon>
        <taxon>Rhodobacterales</taxon>
        <taxon>Roseobacteraceae</taxon>
        <taxon>Actibacterium</taxon>
    </lineage>
</organism>
<dbReference type="SUPFAM" id="SSF103378">
    <property type="entry name" value="2-methylcitrate dehydratase PrpD"/>
    <property type="match status" value="1"/>
</dbReference>
<comment type="similarity">
    <text evidence="1">Belongs to the PrpD family.</text>
</comment>
<evidence type="ECO:0000259" key="3">
    <source>
        <dbReference type="Pfam" id="PF19305"/>
    </source>
</evidence>
<dbReference type="Gene3D" id="1.10.4100.10">
    <property type="entry name" value="2-methylcitrate dehydratase PrpD"/>
    <property type="match status" value="1"/>
</dbReference>
<evidence type="ECO:0000313" key="4">
    <source>
        <dbReference type="EMBL" id="SMX35144.1"/>
    </source>
</evidence>
<evidence type="ECO:0000313" key="5">
    <source>
        <dbReference type="Proteomes" id="UP000202922"/>
    </source>
</evidence>
<dbReference type="InterPro" id="IPR042188">
    <property type="entry name" value="MmgE/PrpD_sf_2"/>
</dbReference>
<dbReference type="InterPro" id="IPR036148">
    <property type="entry name" value="MmgE/PrpD_sf"/>
</dbReference>
<name>A0A238JYF1_9RHOB</name>
<dbReference type="Proteomes" id="UP000202922">
    <property type="component" value="Unassembled WGS sequence"/>
</dbReference>
<accession>A0A238JYF1</accession>
<sequence length="436" mass="44697">MGQNGITEAISSFAINATPADSARAMMRLSLLDWAACGIAGQQEPVARLTRALGLEDGGTGEASVFGTATRLPARAAALINGATSHALDYDDTHFAHIGHPSVAVIPAALAVAEGTGAKGDAFLDAVLVGVEVSVRVGTWLGRAHYQAGFHQTATAGAFGATVAACRLLGCDAAQTAHAVGLTATRASGLKSQFGTMGKPYNAGIAASNGVEAALLAARGFIANPVGLEGAQGFGPTHCGEAVEAALDGLGAEWLFEGISHKFHACCHGTHAMLEAIGALDQTDPDNIARVTVTTHPRWLTVCNLSAPQTGLEAKFSYRLTAAMALSGYDTGALSSFSDALCVDPKLTALRDKVVVLTDETLAETATRVVVERGDGTSVSARFDLDTPIALDVRRGKLRAKAISLLGADREGRLWGAVSNTTGPDLAALCALVQGQ</sequence>
<evidence type="ECO:0000259" key="2">
    <source>
        <dbReference type="Pfam" id="PF03972"/>
    </source>
</evidence>